<dbReference type="EMBL" id="MZNU01000176">
    <property type="protein sequence ID" value="OWP03591.1"/>
    <property type="molecule type" value="Genomic_DNA"/>
</dbReference>
<reference evidence="2 3" key="1">
    <citation type="submission" date="2017-04" db="EMBL/GenBank/DDBJ databases">
        <title>Draft genome sequence of Marssonina coronaria NL1: causal agent of apple blotch.</title>
        <authorList>
            <person name="Cheng Q."/>
        </authorList>
    </citation>
    <scope>NUCLEOTIDE SEQUENCE [LARGE SCALE GENOMIC DNA]</scope>
    <source>
        <strain evidence="2 3">NL1</strain>
    </source>
</reference>
<evidence type="ECO:0000313" key="2">
    <source>
        <dbReference type="EMBL" id="OWP03591.1"/>
    </source>
</evidence>
<dbReference type="InParanoid" id="A0A218Z687"/>
<protein>
    <recommendedName>
        <fullName evidence="1">2EXR domain-containing protein</fullName>
    </recommendedName>
</protein>
<keyword evidence="3" id="KW-1185">Reference proteome</keyword>
<dbReference type="PANTHER" id="PTHR35910:SF6">
    <property type="entry name" value="2EXR DOMAIN-CONTAINING PROTEIN"/>
    <property type="match status" value="1"/>
</dbReference>
<dbReference type="InterPro" id="IPR045518">
    <property type="entry name" value="2EXR"/>
</dbReference>
<gene>
    <name evidence="2" type="ORF">B2J93_7609</name>
</gene>
<dbReference type="Pfam" id="PF20150">
    <property type="entry name" value="2EXR"/>
    <property type="match status" value="1"/>
</dbReference>
<sequence length="249" mass="27713">MSSHLTPTFTMFPCLPQEVQLLIWDSLIAQSPQTLLITQTDGFWATSNKLPIFTPNGSISGASSFVYADGTERFSVKSSGDVPAVLSTSVSSRALALGQYYRILLDTADHPRYFNFSTDTLAIRCHPQWGSSSPDSDPSLQASLARVKNLVVLGFRWRGYAFSCLSLTPFLGLEKLTLFRRRGGREGGRIERRSREAVEKFWGEKMNPRQEACRLKTTLPPAMTFWTSPELEVFEKGLGGFEAPKQGDC</sequence>
<dbReference type="OrthoDB" id="3459168at2759"/>
<dbReference type="AlphaFoldDB" id="A0A218Z687"/>
<comment type="caution">
    <text evidence="2">The sequence shown here is derived from an EMBL/GenBank/DDBJ whole genome shotgun (WGS) entry which is preliminary data.</text>
</comment>
<feature type="domain" description="2EXR" evidence="1">
    <location>
        <begin position="9"/>
        <end position="121"/>
    </location>
</feature>
<dbReference type="Proteomes" id="UP000242519">
    <property type="component" value="Unassembled WGS sequence"/>
</dbReference>
<evidence type="ECO:0000259" key="1">
    <source>
        <dbReference type="Pfam" id="PF20150"/>
    </source>
</evidence>
<organism evidence="2 3">
    <name type="scientific">Diplocarpon coronariae</name>
    <dbReference type="NCBI Taxonomy" id="2795749"/>
    <lineage>
        <taxon>Eukaryota</taxon>
        <taxon>Fungi</taxon>
        <taxon>Dikarya</taxon>
        <taxon>Ascomycota</taxon>
        <taxon>Pezizomycotina</taxon>
        <taxon>Leotiomycetes</taxon>
        <taxon>Helotiales</taxon>
        <taxon>Drepanopezizaceae</taxon>
        <taxon>Diplocarpon</taxon>
    </lineage>
</organism>
<accession>A0A218Z687</accession>
<dbReference type="PANTHER" id="PTHR35910">
    <property type="entry name" value="2EXR DOMAIN-CONTAINING PROTEIN"/>
    <property type="match status" value="1"/>
</dbReference>
<proteinExistence type="predicted"/>
<name>A0A218Z687_9HELO</name>
<evidence type="ECO:0000313" key="3">
    <source>
        <dbReference type="Proteomes" id="UP000242519"/>
    </source>
</evidence>